<keyword evidence="2" id="KW-1185">Reference proteome</keyword>
<evidence type="ECO:0000313" key="2">
    <source>
        <dbReference type="Proteomes" id="UP000179807"/>
    </source>
</evidence>
<dbReference type="RefSeq" id="XP_068370410.1">
    <property type="nucleotide sequence ID" value="XM_068513614.1"/>
</dbReference>
<dbReference type="EMBL" id="MLAK01000020">
    <property type="protein sequence ID" value="OHT17274.1"/>
    <property type="molecule type" value="Genomic_DNA"/>
</dbReference>
<name>A0A1J4L1I1_9EUKA</name>
<protein>
    <recommendedName>
        <fullName evidence="3">Condensation domain-containing protein</fullName>
    </recommendedName>
</protein>
<sequence length="400" mass="46005">MFEQLTQQEISFFKSKTMIQLALELSSKAEVRNAIEYFTKSVPGLHLRLKGTRVEHFTGPVKLYTIPDQYKTLQDAAFFTSTFCTPEYSESFASLGYNDSKIVLNIQHRYSDGGYFKFLVDNYGNPPSSLTKIPKSSNLVFKDEISSSPTVPQLPYDERLTRFFSHDKIPQKIEDERDQFITHFMAAKEFKNYDPVKNSPKSYSESLWLANYFAASAQENHLFPSFGISTFVDLRQFMKTKYDFGNCAHIASVTPYSIINPNMKLSDVAREMRNDLTRQLNEGYQFGHAKSTFSTKDPIPGIWLEITNMGPLKIKPPIKDAWASLTMKNLGRELTSLMTFSVIDGDRNDVVTRFRYSPHVLSRKEATRMAESINYFLRNVSFDRTVASVYDEIKSIYKQL</sequence>
<evidence type="ECO:0000313" key="1">
    <source>
        <dbReference type="EMBL" id="OHT17274.1"/>
    </source>
</evidence>
<dbReference type="Proteomes" id="UP000179807">
    <property type="component" value="Unassembled WGS sequence"/>
</dbReference>
<proteinExistence type="predicted"/>
<comment type="caution">
    <text evidence="1">The sequence shown here is derived from an EMBL/GenBank/DDBJ whole genome shotgun (WGS) entry which is preliminary data.</text>
</comment>
<evidence type="ECO:0008006" key="3">
    <source>
        <dbReference type="Google" id="ProtNLM"/>
    </source>
</evidence>
<gene>
    <name evidence="1" type="ORF">TRFO_41161</name>
</gene>
<dbReference type="GeneID" id="94848318"/>
<dbReference type="AlphaFoldDB" id="A0A1J4L1I1"/>
<organism evidence="1 2">
    <name type="scientific">Tritrichomonas foetus</name>
    <dbReference type="NCBI Taxonomy" id="1144522"/>
    <lineage>
        <taxon>Eukaryota</taxon>
        <taxon>Metamonada</taxon>
        <taxon>Parabasalia</taxon>
        <taxon>Tritrichomonadida</taxon>
        <taxon>Tritrichomonadidae</taxon>
        <taxon>Tritrichomonas</taxon>
    </lineage>
</organism>
<dbReference type="VEuPathDB" id="TrichDB:TRFO_41161"/>
<reference evidence="1" key="1">
    <citation type="submission" date="2016-10" db="EMBL/GenBank/DDBJ databases">
        <authorList>
            <person name="Benchimol M."/>
            <person name="Almeida L.G."/>
            <person name="Vasconcelos A.T."/>
            <person name="Perreira-Neves A."/>
            <person name="Rosa I.A."/>
            <person name="Tasca T."/>
            <person name="Bogo M.R."/>
            <person name="de Souza W."/>
        </authorList>
    </citation>
    <scope>NUCLEOTIDE SEQUENCE [LARGE SCALE GENOMIC DNA]</scope>
    <source>
        <strain evidence="1">K</strain>
    </source>
</reference>
<accession>A0A1J4L1I1</accession>
<dbReference type="OrthoDB" id="10523533at2759"/>